<feature type="transmembrane region" description="Helical" evidence="8">
    <location>
        <begin position="111"/>
        <end position="134"/>
    </location>
</feature>
<dbReference type="AlphaFoldDB" id="A0A9J7MHL7"/>
<keyword evidence="3 8" id="KW-0812">Transmembrane</keyword>
<dbReference type="InterPro" id="IPR050746">
    <property type="entry name" value="DAACS"/>
</dbReference>
<dbReference type="InterPro" id="IPR001991">
    <property type="entry name" value="Na-dicarboxylate_symporter"/>
</dbReference>
<feature type="compositionally biased region" description="Basic and acidic residues" evidence="9">
    <location>
        <begin position="547"/>
        <end position="558"/>
    </location>
</feature>
<dbReference type="Gene3D" id="1.10.3860.10">
    <property type="entry name" value="Sodium:dicarboxylate symporter"/>
    <property type="match status" value="1"/>
</dbReference>
<feature type="transmembrane region" description="Helical" evidence="8">
    <location>
        <begin position="306"/>
        <end position="327"/>
    </location>
</feature>
<dbReference type="PANTHER" id="PTHR11958">
    <property type="entry name" value="SODIUM/DICARBOXYLATE SYMPORTER-RELATED"/>
    <property type="match status" value="1"/>
</dbReference>
<evidence type="ECO:0000313" key="11">
    <source>
        <dbReference type="RefSeq" id="XP_035667787.1"/>
    </source>
</evidence>
<dbReference type="OMA" id="DEENECK"/>
<dbReference type="PROSITE" id="PS00714">
    <property type="entry name" value="NA_DICARBOXYL_SYMP_2"/>
    <property type="match status" value="1"/>
</dbReference>
<evidence type="ECO:0000256" key="1">
    <source>
        <dbReference type="ARBA" id="ARBA00004141"/>
    </source>
</evidence>
<evidence type="ECO:0000256" key="3">
    <source>
        <dbReference type="ARBA" id="ARBA00022692"/>
    </source>
</evidence>
<evidence type="ECO:0000256" key="5">
    <source>
        <dbReference type="ARBA" id="ARBA00022989"/>
    </source>
</evidence>
<keyword evidence="7" id="KW-0325">Glycoprotein</keyword>
<comment type="similarity">
    <text evidence="8">Belongs to the dicarboxylate/amino acid:cation symporter (DAACS) (TC 2.A.23) family.</text>
</comment>
<dbReference type="OrthoDB" id="5877963at2759"/>
<dbReference type="Pfam" id="PF00375">
    <property type="entry name" value="SDF"/>
    <property type="match status" value="1"/>
</dbReference>
<evidence type="ECO:0000256" key="4">
    <source>
        <dbReference type="ARBA" id="ARBA00022847"/>
    </source>
</evidence>
<dbReference type="GO" id="GO:0015813">
    <property type="term" value="P:L-glutamate transmembrane transport"/>
    <property type="evidence" value="ECO:0000318"/>
    <property type="project" value="GO_Central"/>
</dbReference>
<feature type="transmembrane region" description="Helical" evidence="8">
    <location>
        <begin position="266"/>
        <end position="285"/>
    </location>
</feature>
<dbReference type="InterPro" id="IPR018107">
    <property type="entry name" value="Na-dicarboxylate_symporter_CS"/>
</dbReference>
<dbReference type="GO" id="GO:0005886">
    <property type="term" value="C:plasma membrane"/>
    <property type="evidence" value="ECO:0000318"/>
    <property type="project" value="GO_Central"/>
</dbReference>
<evidence type="ECO:0000256" key="8">
    <source>
        <dbReference type="RuleBase" id="RU361216"/>
    </source>
</evidence>
<keyword evidence="2 8" id="KW-0813">Transport</keyword>
<feature type="transmembrane region" description="Helical" evidence="8">
    <location>
        <begin position="339"/>
        <end position="365"/>
    </location>
</feature>
<keyword evidence="6 8" id="KW-0472">Membrane</keyword>
<dbReference type="Proteomes" id="UP000001554">
    <property type="component" value="Chromosome 1"/>
</dbReference>
<keyword evidence="4 8" id="KW-0769">Symport</keyword>
<dbReference type="GO" id="GO:0015175">
    <property type="term" value="F:neutral L-amino acid transmembrane transporter activity"/>
    <property type="evidence" value="ECO:0000318"/>
    <property type="project" value="GO_Central"/>
</dbReference>
<gene>
    <name evidence="11" type="primary">LOC118410313</name>
</gene>
<evidence type="ECO:0000256" key="7">
    <source>
        <dbReference type="ARBA" id="ARBA00023180"/>
    </source>
</evidence>
<keyword evidence="5 8" id="KW-1133">Transmembrane helix</keyword>
<reference evidence="11" key="2">
    <citation type="submission" date="2025-08" db="UniProtKB">
        <authorList>
            <consortium name="RefSeq"/>
        </authorList>
    </citation>
    <scope>IDENTIFICATION</scope>
    <source>
        <strain evidence="11">S238N-H82</strain>
        <tissue evidence="11">Testes</tissue>
    </source>
</reference>
<evidence type="ECO:0000313" key="10">
    <source>
        <dbReference type="Proteomes" id="UP000001554"/>
    </source>
</evidence>
<comment type="subcellular location">
    <subcellularLocation>
        <location evidence="1 8">Membrane</location>
        <topology evidence="1 8">Multi-pass membrane protein</topology>
    </subcellularLocation>
</comment>
<evidence type="ECO:0000256" key="2">
    <source>
        <dbReference type="ARBA" id="ARBA00022448"/>
    </source>
</evidence>
<dbReference type="GO" id="GO:0015501">
    <property type="term" value="F:glutamate:sodium symporter activity"/>
    <property type="evidence" value="ECO:0000318"/>
    <property type="project" value="GO_Central"/>
</dbReference>
<dbReference type="RefSeq" id="XP_035667787.1">
    <property type="nucleotide sequence ID" value="XM_035811894.1"/>
</dbReference>
<evidence type="ECO:0000256" key="9">
    <source>
        <dbReference type="SAM" id="MobiDB-lite"/>
    </source>
</evidence>
<feature type="transmembrane region" description="Helical" evidence="8">
    <location>
        <begin position="72"/>
        <end position="91"/>
    </location>
</feature>
<dbReference type="GO" id="GO:0005313">
    <property type="term" value="F:L-glutamate transmembrane transporter activity"/>
    <property type="evidence" value="ECO:0000318"/>
    <property type="project" value="GO_Central"/>
</dbReference>
<feature type="transmembrane region" description="Helical" evidence="8">
    <location>
        <begin position="146"/>
        <end position="168"/>
    </location>
</feature>
<dbReference type="KEGG" id="bfo:118410313"/>
<protein>
    <recommendedName>
        <fullName evidence="8">Amino acid transporter</fullName>
    </recommendedName>
</protein>
<feature type="region of interest" description="Disordered" evidence="9">
    <location>
        <begin position="539"/>
        <end position="558"/>
    </location>
</feature>
<dbReference type="GeneID" id="118410313"/>
<name>A0A9J7MHL7_BRAFL</name>
<sequence length="558" mass="60164">MGSVPTHHAHTRHGSRATTVNTVPRQWGVLPLVQHAVNSWWRRSMTRPDEIEDVDPGPSRGQMCKHALKENLLLLLTILGVGLGILMGFLMRMANLSDENIDYFSFPGELFIRMLKSMILPLILCSIISALAALDAKTSGRLGGRAVAYYAGTTLIAVIIGIILVVSIHPGKGDPSKIERAGSSRRVSAADSFLDLIRNMFPDNIAQACFQSYNTQIVAQTKPNPAYTPPNITATAAAFTTMMTNVTAIPEEITVYVKQGGYLNRLNVLGIITFSIFFGVVLGRMGEKGKPLVQVFTIFNDCIMTLVYLIMWYSPIGIMFLIAGKIMKMIDPLKLVGQLGMYMVTVIVGLAIHGFIILPGLYLIFTRKNPFKYIAGIGQALVTAFGTASSSATLPVTIRCLEDKNGVDPRVARLVLPVGATINMDGTALYEAVASIFIAQVNGITLNFGQIVAISVTATAASVGAAGIPSAGLITMVIVLTAVGLPIEDITLLFAIDWLLDRFRTATNVLGDSIGAGIIDHNVRGTLPPLDKKYEEAMMGRPPAYDDGGRPEMEVTPL</sequence>
<dbReference type="PRINTS" id="PR00173">
    <property type="entry name" value="EDTRNSPORT"/>
</dbReference>
<feature type="transmembrane region" description="Helical" evidence="8">
    <location>
        <begin position="474"/>
        <end position="496"/>
    </location>
</feature>
<dbReference type="SUPFAM" id="SSF118215">
    <property type="entry name" value="Proton glutamate symport protein"/>
    <property type="match status" value="1"/>
</dbReference>
<proteinExistence type="inferred from homology"/>
<accession>A0A9J7MHL7</accession>
<evidence type="ECO:0000256" key="6">
    <source>
        <dbReference type="ARBA" id="ARBA00023136"/>
    </source>
</evidence>
<dbReference type="InterPro" id="IPR036458">
    <property type="entry name" value="Na:dicarbo_symporter_sf"/>
</dbReference>
<keyword evidence="10" id="KW-1185">Reference proteome</keyword>
<dbReference type="PANTHER" id="PTHR11958:SF63">
    <property type="entry name" value="AMINO ACID TRANSPORTER"/>
    <property type="match status" value="1"/>
</dbReference>
<reference evidence="10" key="1">
    <citation type="journal article" date="2020" name="Nat. Ecol. Evol.">
        <title>Deeply conserved synteny resolves early events in vertebrate evolution.</title>
        <authorList>
            <person name="Simakov O."/>
            <person name="Marletaz F."/>
            <person name="Yue J.X."/>
            <person name="O'Connell B."/>
            <person name="Jenkins J."/>
            <person name="Brandt A."/>
            <person name="Calef R."/>
            <person name="Tung C.H."/>
            <person name="Huang T.K."/>
            <person name="Schmutz J."/>
            <person name="Satoh N."/>
            <person name="Yu J.K."/>
            <person name="Putnam N.H."/>
            <person name="Green R.E."/>
            <person name="Rokhsar D.S."/>
        </authorList>
    </citation>
    <scope>NUCLEOTIDE SEQUENCE [LARGE SCALE GENOMIC DNA]</scope>
    <source>
        <strain evidence="10">S238N-H82</strain>
    </source>
</reference>
<organism evidence="10 11">
    <name type="scientific">Branchiostoma floridae</name>
    <name type="common">Florida lancelet</name>
    <name type="synonym">Amphioxus</name>
    <dbReference type="NCBI Taxonomy" id="7739"/>
    <lineage>
        <taxon>Eukaryota</taxon>
        <taxon>Metazoa</taxon>
        <taxon>Chordata</taxon>
        <taxon>Cephalochordata</taxon>
        <taxon>Leptocardii</taxon>
        <taxon>Amphioxiformes</taxon>
        <taxon>Branchiostomatidae</taxon>
        <taxon>Branchiostoma</taxon>
    </lineage>
</organism>